<reference evidence="2 3" key="1">
    <citation type="submission" date="2014-11" db="EMBL/GenBank/DDBJ databases">
        <authorList>
            <person name="Zhu J."/>
            <person name="Qi W."/>
            <person name="Song R."/>
        </authorList>
    </citation>
    <scope>NUCLEOTIDE SEQUENCE [LARGE SCALE GENOMIC DNA]</scope>
</reference>
<feature type="region of interest" description="Disordered" evidence="1">
    <location>
        <begin position="1"/>
        <end position="22"/>
    </location>
</feature>
<accession>A0A0G4H347</accession>
<evidence type="ECO:0000313" key="2">
    <source>
        <dbReference type="EMBL" id="CEM38143.1"/>
    </source>
</evidence>
<proteinExistence type="predicted"/>
<evidence type="ECO:0000256" key="1">
    <source>
        <dbReference type="SAM" id="MobiDB-lite"/>
    </source>
</evidence>
<protein>
    <submittedName>
        <fullName evidence="2">Uncharacterized protein</fullName>
    </submittedName>
</protein>
<organism evidence="2 3">
    <name type="scientific">Vitrella brassicaformis (strain CCMP3155)</name>
    <dbReference type="NCBI Taxonomy" id="1169540"/>
    <lineage>
        <taxon>Eukaryota</taxon>
        <taxon>Sar</taxon>
        <taxon>Alveolata</taxon>
        <taxon>Colpodellida</taxon>
        <taxon>Vitrellaceae</taxon>
        <taxon>Vitrella</taxon>
    </lineage>
</organism>
<dbReference type="EMBL" id="CDMY01000973">
    <property type="protein sequence ID" value="CEM38143.1"/>
    <property type="molecule type" value="Genomic_DNA"/>
</dbReference>
<feature type="compositionally biased region" description="Polar residues" evidence="1">
    <location>
        <begin position="1"/>
        <end position="12"/>
    </location>
</feature>
<gene>
    <name evidence="2" type="ORF">Vbra_19507</name>
</gene>
<dbReference type="InParanoid" id="A0A0G4H347"/>
<sequence>MYGTSPSPTAGTQPPEAHNGEAIDHGLAALSNSFIAFVGRLRFCSLEAVEHQLWFDAEDTQNGGGQPAFLQNATAWWSS</sequence>
<dbReference type="Proteomes" id="UP000041254">
    <property type="component" value="Unassembled WGS sequence"/>
</dbReference>
<dbReference type="VEuPathDB" id="CryptoDB:Vbra_19507"/>
<keyword evidence="3" id="KW-1185">Reference proteome</keyword>
<name>A0A0G4H347_VITBC</name>
<dbReference type="AlphaFoldDB" id="A0A0G4H347"/>
<evidence type="ECO:0000313" key="3">
    <source>
        <dbReference type="Proteomes" id="UP000041254"/>
    </source>
</evidence>